<keyword evidence="1" id="KW-1133">Transmembrane helix</keyword>
<dbReference type="RefSeq" id="WP_184666414.1">
    <property type="nucleotide sequence ID" value="NZ_BAABAI010000034.1"/>
</dbReference>
<dbReference type="Gene3D" id="1.25.40.10">
    <property type="entry name" value="Tetratricopeptide repeat domain"/>
    <property type="match status" value="1"/>
</dbReference>
<dbReference type="AlphaFoldDB" id="A0A7W7WTZ6"/>
<organism evidence="2 3">
    <name type="scientific">Saccharothrix violaceirubra</name>
    <dbReference type="NCBI Taxonomy" id="413306"/>
    <lineage>
        <taxon>Bacteria</taxon>
        <taxon>Bacillati</taxon>
        <taxon>Actinomycetota</taxon>
        <taxon>Actinomycetes</taxon>
        <taxon>Pseudonocardiales</taxon>
        <taxon>Pseudonocardiaceae</taxon>
        <taxon>Saccharothrix</taxon>
    </lineage>
</organism>
<proteinExistence type="predicted"/>
<dbReference type="EMBL" id="JACHJS010000001">
    <property type="protein sequence ID" value="MBB4963661.1"/>
    <property type="molecule type" value="Genomic_DNA"/>
</dbReference>
<keyword evidence="1" id="KW-0472">Membrane</keyword>
<evidence type="ECO:0000313" key="2">
    <source>
        <dbReference type="EMBL" id="MBB4963661.1"/>
    </source>
</evidence>
<dbReference type="SUPFAM" id="SSF48452">
    <property type="entry name" value="TPR-like"/>
    <property type="match status" value="1"/>
</dbReference>
<dbReference type="Proteomes" id="UP000542674">
    <property type="component" value="Unassembled WGS sequence"/>
</dbReference>
<evidence type="ECO:0000313" key="3">
    <source>
        <dbReference type="Proteomes" id="UP000542674"/>
    </source>
</evidence>
<protein>
    <recommendedName>
        <fullName evidence="4">Tetratricopeptide repeat protein</fullName>
    </recommendedName>
</protein>
<keyword evidence="3" id="KW-1185">Reference proteome</keyword>
<gene>
    <name evidence="2" type="ORF">F4559_001020</name>
</gene>
<keyword evidence="1" id="KW-0812">Transmembrane</keyword>
<name>A0A7W7WTZ6_9PSEU</name>
<sequence length="370" mass="39017">MWKVLTAAVIAVLVIWEPRAALSSLGGAACGVWATLALLQLTLLIGALLFRVRVSLVVIGVGSEVRTWTRPERRVVLRTVPLLVSVGVTSIRTPVRPRLWLCSLLSVLITAAAVAVPWFALTEPFPRGVAIGGTAVLVNALVPRRGAGVTSPGWFLFALPRLTGRPAAELDATPLVTRISDAVHEGHLDEAEKLAGELLAEHPTLLVAIGSRISVLTMRGRYAEALHLVSSLVGRTDLTPRDMAFVMAEMASSTANAMEAGQLPAEIGMGAAHRAIEGAIELGYPRYRACGTLAQLALLTGDHAKALDLGVQAKHTSQSSLGRADALATIARAHMAAGNNAAARETLTEAETLAPWAPRVAETSARLHIT</sequence>
<accession>A0A7W7WTZ6</accession>
<reference evidence="2 3" key="1">
    <citation type="submission" date="2020-08" db="EMBL/GenBank/DDBJ databases">
        <title>Sequencing the genomes of 1000 actinobacteria strains.</title>
        <authorList>
            <person name="Klenk H.-P."/>
        </authorList>
    </citation>
    <scope>NUCLEOTIDE SEQUENCE [LARGE SCALE GENOMIC DNA]</scope>
    <source>
        <strain evidence="2 3">DSM 45084</strain>
    </source>
</reference>
<feature type="transmembrane region" description="Helical" evidence="1">
    <location>
        <begin position="98"/>
        <end position="121"/>
    </location>
</feature>
<feature type="transmembrane region" description="Helical" evidence="1">
    <location>
        <begin position="33"/>
        <end position="54"/>
    </location>
</feature>
<comment type="caution">
    <text evidence="2">The sequence shown here is derived from an EMBL/GenBank/DDBJ whole genome shotgun (WGS) entry which is preliminary data.</text>
</comment>
<evidence type="ECO:0000256" key="1">
    <source>
        <dbReference type="SAM" id="Phobius"/>
    </source>
</evidence>
<evidence type="ECO:0008006" key="4">
    <source>
        <dbReference type="Google" id="ProtNLM"/>
    </source>
</evidence>
<dbReference type="InterPro" id="IPR011990">
    <property type="entry name" value="TPR-like_helical_dom_sf"/>
</dbReference>
<dbReference type="PROSITE" id="PS51257">
    <property type="entry name" value="PROKAR_LIPOPROTEIN"/>
    <property type="match status" value="1"/>
</dbReference>